<evidence type="ECO:0000256" key="5">
    <source>
        <dbReference type="ARBA" id="ARBA00048542"/>
    </source>
</evidence>
<dbReference type="OrthoDB" id="9805013at2"/>
<dbReference type="GO" id="GO:0009055">
    <property type="term" value="F:electron transfer activity"/>
    <property type="evidence" value="ECO:0007669"/>
    <property type="project" value="UniProtKB-UniRule"/>
</dbReference>
<dbReference type="PANTHER" id="PTHR43741:SF7">
    <property type="entry name" value="FMN-DEPENDENT NADH:QUINONE OXIDOREDUCTASE"/>
    <property type="match status" value="1"/>
</dbReference>
<comment type="similarity">
    <text evidence="6">Belongs to the azoreductase type 1 family.</text>
</comment>
<feature type="binding site" evidence="6">
    <location>
        <begin position="17"/>
        <end position="19"/>
    </location>
    <ligand>
        <name>FMN</name>
        <dbReference type="ChEBI" id="CHEBI:58210"/>
    </ligand>
</feature>
<dbReference type="STRING" id="328396.RU93_GL001770"/>
<evidence type="ECO:0000256" key="1">
    <source>
        <dbReference type="ARBA" id="ARBA00022630"/>
    </source>
</evidence>
<dbReference type="EMBL" id="JXKD01000004">
    <property type="protein sequence ID" value="OJG11283.1"/>
    <property type="molecule type" value="Genomic_DNA"/>
</dbReference>
<keyword evidence="1 6" id="KW-0285">Flavoprotein</keyword>
<comment type="caution">
    <text evidence="8">The sequence shown here is derived from an EMBL/GenBank/DDBJ whole genome shotgun (WGS) entry which is preliminary data.</text>
</comment>
<keyword evidence="2 6" id="KW-0288">FMN</keyword>
<name>A0A1L8QUW6_9ENTE</name>
<organism evidence="8 9">
    <name type="scientific">Enterococcus aquimarinus</name>
    <dbReference type="NCBI Taxonomy" id="328396"/>
    <lineage>
        <taxon>Bacteria</taxon>
        <taxon>Bacillati</taxon>
        <taxon>Bacillota</taxon>
        <taxon>Bacilli</taxon>
        <taxon>Lactobacillales</taxon>
        <taxon>Enterococcaceae</taxon>
        <taxon>Enterococcus</taxon>
    </lineage>
</organism>
<accession>A0A1L8QUW6</accession>
<dbReference type="SUPFAM" id="SSF52218">
    <property type="entry name" value="Flavoproteins"/>
    <property type="match status" value="1"/>
</dbReference>
<evidence type="ECO:0000256" key="4">
    <source>
        <dbReference type="ARBA" id="ARBA00023027"/>
    </source>
</evidence>
<dbReference type="InterPro" id="IPR029039">
    <property type="entry name" value="Flavoprotein-like_sf"/>
</dbReference>
<comment type="function">
    <text evidence="6">Also exhibits azoreductase activity. Catalyzes the reductive cleavage of the azo bond in aromatic azo compounds to the corresponding amines.</text>
</comment>
<dbReference type="GO" id="GO:0016652">
    <property type="term" value="F:oxidoreductase activity, acting on NAD(P)H as acceptor"/>
    <property type="evidence" value="ECO:0007669"/>
    <property type="project" value="UniProtKB-UniRule"/>
</dbReference>
<keyword evidence="9" id="KW-1185">Reference proteome</keyword>
<comment type="caution">
    <text evidence="6">Lacks conserved residue(s) required for the propagation of feature annotation.</text>
</comment>
<comment type="subunit">
    <text evidence="6">Homodimer.</text>
</comment>
<dbReference type="RefSeq" id="WP_071874483.1">
    <property type="nucleotide sequence ID" value="NZ_JBHSHF010000020.1"/>
</dbReference>
<dbReference type="GO" id="GO:0010181">
    <property type="term" value="F:FMN binding"/>
    <property type="evidence" value="ECO:0007669"/>
    <property type="project" value="UniProtKB-UniRule"/>
</dbReference>
<evidence type="ECO:0000259" key="7">
    <source>
        <dbReference type="Pfam" id="PF02525"/>
    </source>
</evidence>
<feature type="domain" description="Flavodoxin-like fold" evidence="7">
    <location>
        <begin position="3"/>
        <end position="201"/>
    </location>
</feature>
<dbReference type="EC" id="1.6.5.-" evidence="6"/>
<comment type="catalytic activity">
    <reaction evidence="5">
        <text>N,N-dimethyl-1,4-phenylenediamine + anthranilate + 2 NAD(+) = 2-(4-dimethylaminophenyl)diazenylbenzoate + 2 NADH + 2 H(+)</text>
        <dbReference type="Rhea" id="RHEA:55872"/>
        <dbReference type="ChEBI" id="CHEBI:15378"/>
        <dbReference type="ChEBI" id="CHEBI:15783"/>
        <dbReference type="ChEBI" id="CHEBI:16567"/>
        <dbReference type="ChEBI" id="CHEBI:57540"/>
        <dbReference type="ChEBI" id="CHEBI:57945"/>
        <dbReference type="ChEBI" id="CHEBI:71579"/>
        <dbReference type="EC" id="1.7.1.17"/>
    </reaction>
    <physiologicalReaction direction="right-to-left" evidence="5">
        <dbReference type="Rhea" id="RHEA:55874"/>
    </physiologicalReaction>
</comment>
<comment type="catalytic activity">
    <reaction evidence="6">
        <text>2 a quinone + NADH + H(+) = 2 a 1,4-benzosemiquinone + NAD(+)</text>
        <dbReference type="Rhea" id="RHEA:65952"/>
        <dbReference type="ChEBI" id="CHEBI:15378"/>
        <dbReference type="ChEBI" id="CHEBI:57540"/>
        <dbReference type="ChEBI" id="CHEBI:57945"/>
        <dbReference type="ChEBI" id="CHEBI:132124"/>
        <dbReference type="ChEBI" id="CHEBI:134225"/>
    </reaction>
</comment>
<comment type="cofactor">
    <cofactor evidence="6">
        <name>FMN</name>
        <dbReference type="ChEBI" id="CHEBI:58210"/>
    </cofactor>
    <text evidence="6">Binds 1 FMN per subunit.</text>
</comment>
<dbReference type="Gene3D" id="3.40.50.360">
    <property type="match status" value="1"/>
</dbReference>
<reference evidence="8 9" key="1">
    <citation type="submission" date="2014-12" db="EMBL/GenBank/DDBJ databases">
        <title>Draft genome sequences of 29 type strains of Enterococci.</title>
        <authorList>
            <person name="Zhong Z."/>
            <person name="Sun Z."/>
            <person name="Liu W."/>
            <person name="Zhang W."/>
            <person name="Zhang H."/>
        </authorList>
    </citation>
    <scope>NUCLEOTIDE SEQUENCE [LARGE SCALE GENOMIC DNA]</scope>
    <source>
        <strain evidence="8 9">DSM 17690</strain>
    </source>
</reference>
<proteinExistence type="inferred from homology"/>
<dbReference type="Proteomes" id="UP000182149">
    <property type="component" value="Unassembled WGS sequence"/>
</dbReference>
<keyword evidence="3 6" id="KW-0560">Oxidoreductase</keyword>
<comment type="function">
    <text evidence="6">Quinone reductase that provides resistance to thiol-specific stress caused by electrophilic quinones.</text>
</comment>
<dbReference type="InterPro" id="IPR003680">
    <property type="entry name" value="Flavodoxin_fold"/>
</dbReference>
<protein>
    <recommendedName>
        <fullName evidence="6">FMN dependent NADH:quinone oxidoreductase</fullName>
        <ecNumber evidence="6">1.6.5.-</ecNumber>
    </recommendedName>
    <alternativeName>
        <fullName evidence="6">Azo-dye reductase</fullName>
    </alternativeName>
    <alternativeName>
        <fullName evidence="6">FMN-dependent NADH-azo compound oxidoreductase</fullName>
    </alternativeName>
    <alternativeName>
        <fullName evidence="6">FMN-dependent NADH-azoreductase</fullName>
        <ecNumber evidence="6">1.7.1.17</ecNumber>
    </alternativeName>
</protein>
<evidence type="ECO:0000256" key="2">
    <source>
        <dbReference type="ARBA" id="ARBA00022643"/>
    </source>
</evidence>
<evidence type="ECO:0000256" key="3">
    <source>
        <dbReference type="ARBA" id="ARBA00023002"/>
    </source>
</evidence>
<dbReference type="InterPro" id="IPR050104">
    <property type="entry name" value="FMN-dep_NADH:Q_OxRdtase_AzoR1"/>
</dbReference>
<dbReference type="AlphaFoldDB" id="A0A1L8QUW6"/>
<keyword evidence="4 6" id="KW-0520">NAD</keyword>
<dbReference type="HAMAP" id="MF_01216">
    <property type="entry name" value="Azoreductase_type1"/>
    <property type="match status" value="1"/>
</dbReference>
<evidence type="ECO:0000313" key="9">
    <source>
        <dbReference type="Proteomes" id="UP000182149"/>
    </source>
</evidence>
<dbReference type="PANTHER" id="PTHR43741">
    <property type="entry name" value="FMN-DEPENDENT NADH-AZOREDUCTASE 1"/>
    <property type="match status" value="1"/>
</dbReference>
<evidence type="ECO:0000256" key="6">
    <source>
        <dbReference type="HAMAP-Rule" id="MF_01216"/>
    </source>
</evidence>
<sequence length="206" mass="23096">MSTLLAVKAHPLMSEDSKSMKVFYAFLDSYKKSNPEDEIIVLDLYNEDFPEIDLDILTGWNDLRAGTEFSALTASQQQKIARFNESTEQFLAADKIVIGNGLWNLNIPTRLKAWIDTINVAGKTFRYTEEGPVPMTEGKKLLHIQANGGVYNGQEFSSQYIKGIFNFIGVNDVQQVLVEGADHQPEKTEEIIADAVKKAEELSLTF</sequence>
<dbReference type="GO" id="GO:0016655">
    <property type="term" value="F:oxidoreductase activity, acting on NAD(P)H, quinone or similar compound as acceptor"/>
    <property type="evidence" value="ECO:0007669"/>
    <property type="project" value="InterPro"/>
</dbReference>
<gene>
    <name evidence="6" type="primary">azoR</name>
    <name evidence="8" type="ORF">RU93_GL001770</name>
</gene>
<dbReference type="InterPro" id="IPR023048">
    <property type="entry name" value="NADH:quinone_OxRdtase_FMN_depd"/>
</dbReference>
<evidence type="ECO:0000313" key="8">
    <source>
        <dbReference type="EMBL" id="OJG11283.1"/>
    </source>
</evidence>
<dbReference type="EC" id="1.7.1.17" evidence="6"/>
<dbReference type="Pfam" id="PF02525">
    <property type="entry name" value="Flavodoxin_2"/>
    <property type="match status" value="1"/>
</dbReference>